<name>A0A067TD95_GALM3</name>
<keyword evidence="4" id="KW-1185">Reference proteome</keyword>
<dbReference type="AlphaFoldDB" id="A0A067TD95"/>
<sequence>MAESAPLLEERHEELAGQFNAPSQSTPTPVYFRILKIITVGLSAVTLGLLLVNHIIVRYAPFTGYYWNTLEASVALGQLALVSLIFSIINPLVNFPTLLNLIIDIVLAHAIFSSVNRLLNAFPTEWCRDRYPNPYPEPNPKCKDWELAMKVLIAVAAGLGAILGLVYISLLVLRAVAVFRSKFWKRPIALNFPTGQISLEISLKFLRQEGGATENTMGRSTEASSPPSHGPLHL</sequence>
<dbReference type="Proteomes" id="UP000027222">
    <property type="component" value="Unassembled WGS sequence"/>
</dbReference>
<evidence type="ECO:0000313" key="4">
    <source>
        <dbReference type="Proteomes" id="UP000027222"/>
    </source>
</evidence>
<evidence type="ECO:0000256" key="1">
    <source>
        <dbReference type="SAM" id="MobiDB-lite"/>
    </source>
</evidence>
<evidence type="ECO:0000256" key="2">
    <source>
        <dbReference type="SAM" id="Phobius"/>
    </source>
</evidence>
<accession>A0A067TD95</accession>
<dbReference type="OrthoDB" id="3057557at2759"/>
<dbReference type="EMBL" id="KL142375">
    <property type="protein sequence ID" value="KDR77869.1"/>
    <property type="molecule type" value="Genomic_DNA"/>
</dbReference>
<feature type="transmembrane region" description="Helical" evidence="2">
    <location>
        <begin position="30"/>
        <end position="53"/>
    </location>
</feature>
<keyword evidence="2" id="KW-0472">Membrane</keyword>
<feature type="compositionally biased region" description="Polar residues" evidence="1">
    <location>
        <begin position="214"/>
        <end position="227"/>
    </location>
</feature>
<organism evidence="3 4">
    <name type="scientific">Galerina marginata (strain CBS 339.88)</name>
    <dbReference type="NCBI Taxonomy" id="685588"/>
    <lineage>
        <taxon>Eukaryota</taxon>
        <taxon>Fungi</taxon>
        <taxon>Dikarya</taxon>
        <taxon>Basidiomycota</taxon>
        <taxon>Agaricomycotina</taxon>
        <taxon>Agaricomycetes</taxon>
        <taxon>Agaricomycetidae</taxon>
        <taxon>Agaricales</taxon>
        <taxon>Agaricineae</taxon>
        <taxon>Strophariaceae</taxon>
        <taxon>Galerina</taxon>
    </lineage>
</organism>
<proteinExistence type="predicted"/>
<protein>
    <recommendedName>
        <fullName evidence="5">MARVEL domain-containing protein</fullName>
    </recommendedName>
</protein>
<gene>
    <name evidence="3" type="ORF">GALMADRAFT_224324</name>
</gene>
<dbReference type="HOGENOM" id="CLU_092120_0_0_1"/>
<reference evidence="4" key="1">
    <citation type="journal article" date="2014" name="Proc. Natl. Acad. Sci. U.S.A.">
        <title>Extensive sampling of basidiomycete genomes demonstrates inadequacy of the white-rot/brown-rot paradigm for wood decay fungi.</title>
        <authorList>
            <person name="Riley R."/>
            <person name="Salamov A.A."/>
            <person name="Brown D.W."/>
            <person name="Nagy L.G."/>
            <person name="Floudas D."/>
            <person name="Held B.W."/>
            <person name="Levasseur A."/>
            <person name="Lombard V."/>
            <person name="Morin E."/>
            <person name="Otillar R."/>
            <person name="Lindquist E.A."/>
            <person name="Sun H."/>
            <person name="LaButti K.M."/>
            <person name="Schmutz J."/>
            <person name="Jabbour D."/>
            <person name="Luo H."/>
            <person name="Baker S.E."/>
            <person name="Pisabarro A.G."/>
            <person name="Walton J.D."/>
            <person name="Blanchette R.A."/>
            <person name="Henrissat B."/>
            <person name="Martin F."/>
            <person name="Cullen D."/>
            <person name="Hibbett D.S."/>
            <person name="Grigoriev I.V."/>
        </authorList>
    </citation>
    <scope>NUCLEOTIDE SEQUENCE [LARGE SCALE GENOMIC DNA]</scope>
    <source>
        <strain evidence="4">CBS 339.88</strain>
    </source>
</reference>
<evidence type="ECO:0000313" key="3">
    <source>
        <dbReference type="EMBL" id="KDR77869.1"/>
    </source>
</evidence>
<feature type="transmembrane region" description="Helical" evidence="2">
    <location>
        <begin position="65"/>
        <end position="89"/>
    </location>
</feature>
<feature type="region of interest" description="Disordered" evidence="1">
    <location>
        <begin position="214"/>
        <end position="234"/>
    </location>
</feature>
<keyword evidence="2" id="KW-0812">Transmembrane</keyword>
<feature type="transmembrane region" description="Helical" evidence="2">
    <location>
        <begin position="151"/>
        <end position="176"/>
    </location>
</feature>
<evidence type="ECO:0008006" key="5">
    <source>
        <dbReference type="Google" id="ProtNLM"/>
    </source>
</evidence>
<keyword evidence="2" id="KW-1133">Transmembrane helix</keyword>